<dbReference type="InterPro" id="IPR033684">
    <property type="entry name" value="EFM6"/>
</dbReference>
<dbReference type="InterPro" id="IPR019410">
    <property type="entry name" value="Methyltransf_16"/>
</dbReference>
<name>A0AAE1I9U3_9HYPO</name>
<keyword evidence="1" id="KW-0963">Cytoplasm</keyword>
<gene>
    <name evidence="1" type="primary">EFM6</name>
    <name evidence="2" type="ORF">Triagg1_7080</name>
</gene>
<dbReference type="EMBL" id="JAWRVG010000030">
    <property type="protein sequence ID" value="KAK4068720.1"/>
    <property type="molecule type" value="Genomic_DNA"/>
</dbReference>
<organism evidence="2 3">
    <name type="scientific">Trichoderma aggressivum f. europaeum</name>
    <dbReference type="NCBI Taxonomy" id="173218"/>
    <lineage>
        <taxon>Eukaryota</taxon>
        <taxon>Fungi</taxon>
        <taxon>Dikarya</taxon>
        <taxon>Ascomycota</taxon>
        <taxon>Pezizomycotina</taxon>
        <taxon>Sordariomycetes</taxon>
        <taxon>Hypocreomycetidae</taxon>
        <taxon>Hypocreales</taxon>
        <taxon>Hypocreaceae</taxon>
        <taxon>Trichoderma</taxon>
    </lineage>
</organism>
<feature type="binding site" evidence="1">
    <location>
        <position position="138"/>
    </location>
    <ligand>
        <name>S-adenosyl-L-methionine</name>
        <dbReference type="ChEBI" id="CHEBI:59789"/>
    </ligand>
</feature>
<dbReference type="Pfam" id="PF10294">
    <property type="entry name" value="Methyltransf_16"/>
    <property type="match status" value="1"/>
</dbReference>
<feature type="binding site" evidence="1">
    <location>
        <position position="59"/>
    </location>
    <ligand>
        <name>S-adenosyl-L-methionine</name>
        <dbReference type="ChEBI" id="CHEBI:59789"/>
    </ligand>
</feature>
<dbReference type="HAMAP" id="MF_03198">
    <property type="entry name" value="Methyltr_EFM6"/>
    <property type="match status" value="1"/>
</dbReference>
<comment type="caution">
    <text evidence="2">The sequence shown here is derived from an EMBL/GenBank/DDBJ whole genome shotgun (WGS) entry which is preliminary data.</text>
</comment>
<keyword evidence="1" id="KW-0949">S-adenosyl-L-methionine</keyword>
<keyword evidence="1" id="KW-0808">Transferase</keyword>
<dbReference type="GO" id="GO:0032259">
    <property type="term" value="P:methylation"/>
    <property type="evidence" value="ECO:0007669"/>
    <property type="project" value="UniProtKB-KW"/>
</dbReference>
<dbReference type="PANTHER" id="PTHR14614">
    <property type="entry name" value="HEPATOCELLULAR CARCINOMA-ASSOCIATED ANTIGEN"/>
    <property type="match status" value="1"/>
</dbReference>
<comment type="subcellular location">
    <subcellularLocation>
        <location evidence="1">Cytoplasm</location>
    </subcellularLocation>
</comment>
<keyword evidence="1" id="KW-0489">Methyltransferase</keyword>
<comment type="similarity">
    <text evidence="1">Belongs to the class I-like SAM-binding methyltransferase superfamily. METTL21 family. EFM6 subfamily.</text>
</comment>
<dbReference type="EC" id="2.1.1.-" evidence="1"/>
<protein>
    <recommendedName>
        <fullName evidence="1">Protein-lysine N-methyltransferase EFM6</fullName>
        <ecNumber evidence="1">2.1.1.-</ecNumber>
    </recommendedName>
    <alternativeName>
        <fullName evidence="1">Elongation factor methyltransferase 6</fullName>
    </alternativeName>
</protein>
<sequence>MDSRSSSPDLDPVAGITEDMVSLPTYKTAGDASIDFDGLLPQSIKLHEDVRTGCGGQTWPAGMVLGKHMLRYHRSKLETARILELGAGGGLVGLAVAAGCDLQAPLILTDQDVMLELMKHNIQLNKLDGKATASILDWGEPLSDAVVACKPDVILAAECVYFEPAFPLLMQTLKDLFELNENAVVYFCFKKRRRADMQFVKAAKKAFVVEEIFDEDRPVFQRESLFLFTFRKRATVDDTRQPMAVFLVIGPDSSFFFFSLNSALLQGAEKTKPAGGCTNTVQQSNRAGREPACTSTKHCQASQEWHIAVQSKGAGEIDAVERLQLLSEINDWRRLDLAQVHLASSDMLGMASRAVGKRQSASIRETWASS</sequence>
<dbReference type="Gene3D" id="3.40.50.150">
    <property type="entry name" value="Vaccinia Virus protein VP39"/>
    <property type="match status" value="1"/>
</dbReference>
<dbReference type="GO" id="GO:0016279">
    <property type="term" value="F:protein-lysine N-methyltransferase activity"/>
    <property type="evidence" value="ECO:0007669"/>
    <property type="project" value="UniProtKB-UniRule"/>
</dbReference>
<feature type="binding site" evidence="1">
    <location>
        <begin position="86"/>
        <end position="88"/>
    </location>
    <ligand>
        <name>S-adenosyl-L-methionine</name>
        <dbReference type="ChEBI" id="CHEBI:59789"/>
    </ligand>
</feature>
<keyword evidence="3" id="KW-1185">Reference proteome</keyword>
<feature type="binding site" evidence="1">
    <location>
        <position position="110"/>
    </location>
    <ligand>
        <name>S-adenosyl-L-methionine</name>
        <dbReference type="ChEBI" id="CHEBI:59789"/>
    </ligand>
</feature>
<comment type="function">
    <text evidence="1">S-adenosyl-L-methionine-dependent protein-lysine N-methyltransferase that methylates elongation factor 1-alpha.</text>
</comment>
<feature type="binding site" evidence="1">
    <location>
        <position position="157"/>
    </location>
    <ligand>
        <name>S-adenosyl-L-methionine</name>
        <dbReference type="ChEBI" id="CHEBI:59789"/>
    </ligand>
</feature>
<dbReference type="AlphaFoldDB" id="A0AAE1I9U3"/>
<dbReference type="InterPro" id="IPR029063">
    <property type="entry name" value="SAM-dependent_MTases_sf"/>
</dbReference>
<reference evidence="2" key="1">
    <citation type="submission" date="2023-11" db="EMBL/GenBank/DDBJ databases">
        <title>The genome sequences of three competitors of mushroom-forming fungi.</title>
        <authorList>
            <person name="Beijen E."/>
            <person name="Ohm R.A."/>
        </authorList>
    </citation>
    <scope>NUCLEOTIDE SEQUENCE</scope>
    <source>
        <strain evidence="2">CBS 100526</strain>
    </source>
</reference>
<proteinExistence type="inferred from homology"/>
<dbReference type="Proteomes" id="UP001273209">
    <property type="component" value="Unassembled WGS sequence"/>
</dbReference>
<dbReference type="SUPFAM" id="SSF53335">
    <property type="entry name" value="S-adenosyl-L-methionine-dependent methyltransferases"/>
    <property type="match status" value="1"/>
</dbReference>
<evidence type="ECO:0000256" key="1">
    <source>
        <dbReference type="HAMAP-Rule" id="MF_03198"/>
    </source>
</evidence>
<dbReference type="PANTHER" id="PTHR14614:SF152">
    <property type="entry name" value="PROTEIN-LYSINE N-METHYLTRANSFERASE EFM6"/>
    <property type="match status" value="1"/>
</dbReference>
<dbReference type="GO" id="GO:0005829">
    <property type="term" value="C:cytosol"/>
    <property type="evidence" value="ECO:0007669"/>
    <property type="project" value="TreeGrafter"/>
</dbReference>
<evidence type="ECO:0000313" key="3">
    <source>
        <dbReference type="Proteomes" id="UP001273209"/>
    </source>
</evidence>
<accession>A0AAE1I9U3</accession>
<evidence type="ECO:0000313" key="2">
    <source>
        <dbReference type="EMBL" id="KAK4068720.1"/>
    </source>
</evidence>